<dbReference type="InterPro" id="IPR011706">
    <property type="entry name" value="Cu-oxidase_C"/>
</dbReference>
<dbReference type="Pfam" id="PF07731">
    <property type="entry name" value="Cu-oxidase_2"/>
    <property type="match status" value="1"/>
</dbReference>
<feature type="domain" description="Plastocyanin-like" evidence="7">
    <location>
        <begin position="10"/>
        <end position="124"/>
    </location>
</feature>
<organism evidence="8 9">
    <name type="scientific">Funneliformis caledonium</name>
    <dbReference type="NCBI Taxonomy" id="1117310"/>
    <lineage>
        <taxon>Eukaryota</taxon>
        <taxon>Fungi</taxon>
        <taxon>Fungi incertae sedis</taxon>
        <taxon>Mucoromycota</taxon>
        <taxon>Glomeromycotina</taxon>
        <taxon>Glomeromycetes</taxon>
        <taxon>Glomerales</taxon>
        <taxon>Glomeraceae</taxon>
        <taxon>Funneliformis</taxon>
    </lineage>
</organism>
<dbReference type="InterPro" id="IPR008972">
    <property type="entry name" value="Cupredoxin"/>
</dbReference>
<feature type="domain" description="Plastocyanin-like" evidence="6">
    <location>
        <begin position="370"/>
        <end position="495"/>
    </location>
</feature>
<feature type="domain" description="Plastocyanin-like" evidence="5">
    <location>
        <begin position="133"/>
        <end position="281"/>
    </location>
</feature>
<keyword evidence="2" id="KW-0479">Metal-binding</keyword>
<dbReference type="SUPFAM" id="SSF49503">
    <property type="entry name" value="Cupredoxins"/>
    <property type="match status" value="3"/>
</dbReference>
<sequence>MLLYPNPQTRQKNLSPDGFERRVWTANDVYPGPIIRANKGDKIFVNVTNCFGEPASIHWHGLTQKETNWYDGAPGFTQCPIPNDVSLVYDFSTYGQSGTYWWHSHYLTQYVDGLRGTLIIHDPDDPYLKSYDEEYVITLSDWYHDNSSTLLSDRMAPGYEGFDPIPDSGLISGKGRYDCSAAPKDSKCTPNAPLATYKFKKGRRYRLRLINTSTEYLFTFSIDEHKLKIIETDGEYVEPYTVEKIPINIGQRYSVIVEANQAIDNYWIRATMNKECVNSNNFTININSAINYEVVGILKYEGAKNDEPTTKESNEQHDRCKDLSTKFLIPLNAKPAPEPVHKIITLNTTAITNEKNVTVFTVNGKSFSPDFQNPTLQRILNGEDPNTFPDDQVTFVYDEPNGVIEVILINNGNGTHPFHMHGHNFFVLGSGDGTEVVKSELNYKNPTIRDTVTLPAMSWTVIRYVADNPGVWAFHCHIEWHVEMGFVAQLIESPTELAKRQPPKDWSSLCSK</sequence>
<dbReference type="PANTHER" id="PTHR11709:SF511">
    <property type="entry name" value="LACCASE"/>
    <property type="match status" value="1"/>
</dbReference>
<comment type="caution">
    <text evidence="8">The sequence shown here is derived from an EMBL/GenBank/DDBJ whole genome shotgun (WGS) entry which is preliminary data.</text>
</comment>
<evidence type="ECO:0000313" key="9">
    <source>
        <dbReference type="Proteomes" id="UP000789570"/>
    </source>
</evidence>
<evidence type="ECO:0000259" key="7">
    <source>
        <dbReference type="Pfam" id="PF07732"/>
    </source>
</evidence>
<proteinExistence type="inferred from homology"/>
<dbReference type="Gene3D" id="2.60.40.420">
    <property type="entry name" value="Cupredoxins - blue copper proteins"/>
    <property type="match status" value="3"/>
</dbReference>
<reference evidence="8" key="1">
    <citation type="submission" date="2021-06" db="EMBL/GenBank/DDBJ databases">
        <authorList>
            <person name="Kallberg Y."/>
            <person name="Tangrot J."/>
            <person name="Rosling A."/>
        </authorList>
    </citation>
    <scope>NUCLEOTIDE SEQUENCE</scope>
    <source>
        <strain evidence="8">UK204</strain>
    </source>
</reference>
<keyword evidence="3" id="KW-0560">Oxidoreductase</keyword>
<keyword evidence="9" id="KW-1185">Reference proteome</keyword>
<gene>
    <name evidence="8" type="ORF">FCALED_LOCUS146</name>
</gene>
<evidence type="ECO:0000256" key="2">
    <source>
        <dbReference type="ARBA" id="ARBA00022723"/>
    </source>
</evidence>
<dbReference type="OrthoDB" id="2121828at2759"/>
<evidence type="ECO:0000259" key="6">
    <source>
        <dbReference type="Pfam" id="PF07731"/>
    </source>
</evidence>
<dbReference type="InterPro" id="IPR045087">
    <property type="entry name" value="Cu-oxidase_fam"/>
</dbReference>
<dbReference type="Pfam" id="PF00394">
    <property type="entry name" value="Cu-oxidase"/>
    <property type="match status" value="1"/>
</dbReference>
<dbReference type="FunFam" id="2.60.40.420:FF:000045">
    <property type="entry name" value="Laccase 2"/>
    <property type="match status" value="1"/>
</dbReference>
<dbReference type="InterPro" id="IPR033138">
    <property type="entry name" value="Cu_oxidase_CS"/>
</dbReference>
<evidence type="ECO:0000259" key="5">
    <source>
        <dbReference type="Pfam" id="PF00394"/>
    </source>
</evidence>
<dbReference type="GO" id="GO:0005507">
    <property type="term" value="F:copper ion binding"/>
    <property type="evidence" value="ECO:0007669"/>
    <property type="project" value="InterPro"/>
</dbReference>
<comment type="similarity">
    <text evidence="1">Belongs to the multicopper oxidase family.</text>
</comment>
<dbReference type="GO" id="GO:0016491">
    <property type="term" value="F:oxidoreductase activity"/>
    <property type="evidence" value="ECO:0007669"/>
    <property type="project" value="UniProtKB-KW"/>
</dbReference>
<dbReference type="PANTHER" id="PTHR11709">
    <property type="entry name" value="MULTI-COPPER OXIDASE"/>
    <property type="match status" value="1"/>
</dbReference>
<evidence type="ECO:0000256" key="4">
    <source>
        <dbReference type="ARBA" id="ARBA00023008"/>
    </source>
</evidence>
<dbReference type="Proteomes" id="UP000789570">
    <property type="component" value="Unassembled WGS sequence"/>
</dbReference>
<dbReference type="InterPro" id="IPR001117">
    <property type="entry name" value="Cu-oxidase_2nd"/>
</dbReference>
<dbReference type="PROSITE" id="PS00079">
    <property type="entry name" value="MULTICOPPER_OXIDASE1"/>
    <property type="match status" value="1"/>
</dbReference>
<protein>
    <submittedName>
        <fullName evidence="8">16507_t:CDS:1</fullName>
    </submittedName>
</protein>
<evidence type="ECO:0000256" key="1">
    <source>
        <dbReference type="ARBA" id="ARBA00010609"/>
    </source>
</evidence>
<name>A0A9N8V3D0_9GLOM</name>
<dbReference type="Pfam" id="PF07732">
    <property type="entry name" value="Cu-oxidase_3"/>
    <property type="match status" value="1"/>
</dbReference>
<accession>A0A9N8V3D0</accession>
<dbReference type="AlphaFoldDB" id="A0A9N8V3D0"/>
<dbReference type="EMBL" id="CAJVPQ010000010">
    <property type="protein sequence ID" value="CAG8436662.1"/>
    <property type="molecule type" value="Genomic_DNA"/>
</dbReference>
<dbReference type="InterPro" id="IPR011707">
    <property type="entry name" value="Cu-oxidase-like_N"/>
</dbReference>
<evidence type="ECO:0000313" key="8">
    <source>
        <dbReference type="EMBL" id="CAG8436662.1"/>
    </source>
</evidence>
<evidence type="ECO:0000256" key="3">
    <source>
        <dbReference type="ARBA" id="ARBA00023002"/>
    </source>
</evidence>
<keyword evidence="4" id="KW-0186">Copper</keyword>